<evidence type="ECO:0000256" key="2">
    <source>
        <dbReference type="ARBA" id="ARBA00022573"/>
    </source>
</evidence>
<accession>A0ABY8PUN5</accession>
<dbReference type="EC" id="1.3.1.106" evidence="4"/>
<dbReference type="PANTHER" id="PTHR36925">
    <property type="entry name" value="COBALT-PRECORRIN-6A REDUCTASE"/>
    <property type="match status" value="1"/>
</dbReference>
<gene>
    <name evidence="4" type="ORF">QH948_08265</name>
</gene>
<comment type="pathway">
    <text evidence="1">Cofactor biosynthesis; adenosylcobalamin biosynthesis.</text>
</comment>
<dbReference type="Proteomes" id="UP001244136">
    <property type="component" value="Chromosome"/>
</dbReference>
<dbReference type="PANTHER" id="PTHR36925:SF1">
    <property type="entry name" value="COBALT-PRECORRIN-6A REDUCTASE"/>
    <property type="match status" value="1"/>
</dbReference>
<dbReference type="Pfam" id="PF02571">
    <property type="entry name" value="CbiJ"/>
    <property type="match status" value="1"/>
</dbReference>
<reference evidence="4 5" key="1">
    <citation type="journal article" date="2008" name="Int. J. Syst. Evol. Microbiol.">
        <title>Tessaracoccus flavescens sp. nov., isolated from marine sediment.</title>
        <authorList>
            <person name="Lee D.W."/>
            <person name="Lee S.D."/>
        </authorList>
    </citation>
    <scope>NUCLEOTIDE SEQUENCE [LARGE SCALE GENOMIC DNA]</scope>
    <source>
        <strain evidence="4 5">T21</strain>
    </source>
</reference>
<dbReference type="PROSITE" id="PS51014">
    <property type="entry name" value="COBK_CBIJ"/>
    <property type="match status" value="1"/>
</dbReference>
<keyword evidence="2" id="KW-0169">Cobalamin biosynthesis</keyword>
<keyword evidence="5" id="KW-1185">Reference proteome</keyword>
<dbReference type="RefSeq" id="WP_281143972.1">
    <property type="nucleotide sequence ID" value="NZ_CP123967.1"/>
</dbReference>
<dbReference type="InterPro" id="IPR003723">
    <property type="entry name" value="Precorrin-6x_reduct"/>
</dbReference>
<dbReference type="GO" id="GO:0016491">
    <property type="term" value="F:oxidoreductase activity"/>
    <property type="evidence" value="ECO:0007669"/>
    <property type="project" value="UniProtKB-KW"/>
</dbReference>
<sequence length="247" mass="25387">MILILGGTVEGRLLAEALAGLGAPHLLSLAGRTASTPAAGPVRVGGFGGVDGLTDFLRGNAVAVVVDATHPFATTMSRNAADACRAAGVPLIRVERPGWGTHESAGAWAWVDDHPAAAAAVLDLGARRPLLTVGRLHTLDYSPALDALPVLARVTEPPDRDLPQAWRLLVSRGPFTAADESLLFTREGIDCLVTKDSGGGSTAPKLDAAARAGARVVIVRRSPGPAGVETVGSVADCLRTLERFTSA</sequence>
<evidence type="ECO:0000313" key="4">
    <source>
        <dbReference type="EMBL" id="WGT46159.1"/>
    </source>
</evidence>
<proteinExistence type="predicted"/>
<dbReference type="NCBIfam" id="NF005968">
    <property type="entry name" value="PRK08057.1-2"/>
    <property type="match status" value="1"/>
</dbReference>
<name>A0ABY8PUN5_9ACTN</name>
<evidence type="ECO:0000256" key="3">
    <source>
        <dbReference type="ARBA" id="ARBA00023002"/>
    </source>
</evidence>
<keyword evidence="3 4" id="KW-0560">Oxidoreductase</keyword>
<evidence type="ECO:0000313" key="5">
    <source>
        <dbReference type="Proteomes" id="UP001244136"/>
    </source>
</evidence>
<organism evidence="4 5">
    <name type="scientific">Tessaracoccus lacteus</name>
    <dbReference type="NCBI Taxonomy" id="3041766"/>
    <lineage>
        <taxon>Bacteria</taxon>
        <taxon>Bacillati</taxon>
        <taxon>Actinomycetota</taxon>
        <taxon>Actinomycetes</taxon>
        <taxon>Propionibacteriales</taxon>
        <taxon>Propionibacteriaceae</taxon>
        <taxon>Tessaracoccus</taxon>
    </lineage>
</organism>
<evidence type="ECO:0000256" key="1">
    <source>
        <dbReference type="ARBA" id="ARBA00004953"/>
    </source>
</evidence>
<dbReference type="EMBL" id="CP123967">
    <property type="protein sequence ID" value="WGT46159.1"/>
    <property type="molecule type" value="Genomic_DNA"/>
</dbReference>
<protein>
    <submittedName>
        <fullName evidence="4">Cobalt-precorrin-6A reductase</fullName>
        <ecNumber evidence="4">1.3.1.106</ecNumber>
    </submittedName>
</protein>